<evidence type="ECO:0000313" key="6">
    <source>
        <dbReference type="EMBL" id="MDC2888794.1"/>
    </source>
</evidence>
<protein>
    <recommendedName>
        <fullName evidence="2">beta-galactosidase</fullName>
        <ecNumber evidence="2">3.2.1.23</ecNumber>
    </recommendedName>
</protein>
<dbReference type="SUPFAM" id="SSF49303">
    <property type="entry name" value="beta-Galactosidase/glucuronidase domain"/>
    <property type="match status" value="1"/>
</dbReference>
<dbReference type="InterPro" id="IPR013783">
    <property type="entry name" value="Ig-like_fold"/>
</dbReference>
<keyword evidence="4" id="KW-0326">Glycosidase</keyword>
<dbReference type="Pfam" id="PF16353">
    <property type="entry name" value="LacZ_4"/>
    <property type="match status" value="1"/>
</dbReference>
<keyword evidence="3" id="KW-0378">Hydrolase</keyword>
<dbReference type="InterPro" id="IPR032312">
    <property type="entry name" value="LacZ_4"/>
</dbReference>
<comment type="catalytic activity">
    <reaction evidence="1">
        <text>Hydrolysis of terminal non-reducing beta-D-galactose residues in beta-D-galactosides.</text>
        <dbReference type="EC" id="3.2.1.23"/>
    </reaction>
</comment>
<dbReference type="SUPFAM" id="SSF74650">
    <property type="entry name" value="Galactose mutarotase-like"/>
    <property type="match status" value="1"/>
</dbReference>
<dbReference type="Gene3D" id="2.60.40.10">
    <property type="entry name" value="Immunoglobulins"/>
    <property type="match status" value="1"/>
</dbReference>
<evidence type="ECO:0000256" key="2">
    <source>
        <dbReference type="ARBA" id="ARBA00012756"/>
    </source>
</evidence>
<dbReference type="InterPro" id="IPR014718">
    <property type="entry name" value="GH-type_carb-bd"/>
</dbReference>
<dbReference type="Proteomes" id="UP001528411">
    <property type="component" value="Unassembled WGS sequence"/>
</dbReference>
<evidence type="ECO:0000256" key="3">
    <source>
        <dbReference type="ARBA" id="ARBA00022801"/>
    </source>
</evidence>
<sequence>MEDEEIKVFNKNYFRDLSNRTLRWQLLENGVVVAQDDGFDLDAKPFKSEKVDLDFDYDLKKGAEYFVNLEIVNTKPEGILPAGTLLASEQLAFAKTPKITPKLDVTNDALKVSVNEKVLTVTGDTFAVSFDKNNGSISSLIYHGKEQFLQSSTPDFWRAPTDNDFGDGMPKESLVWHKAAEGIFNNSFTYKMSGQDVIVELEQSIPAVESRQKVTYTVSPSGEIQVNNWFYAAEHKKHPEMPRLGMKFTFDKSMDKVQWYGRGPIENYWDRKEAAYVGLYEATVDELFTPYVRPQESGHRTDVRHVALFNDKGEGVEFVSDYTMGFNASHYDISEFWYKK</sequence>
<dbReference type="PANTHER" id="PTHR46323">
    <property type="entry name" value="BETA-GALACTOSIDASE"/>
    <property type="match status" value="1"/>
</dbReference>
<dbReference type="SMART" id="SM01038">
    <property type="entry name" value="Bgal_small_N"/>
    <property type="match status" value="1"/>
</dbReference>
<dbReference type="PANTHER" id="PTHR46323:SF2">
    <property type="entry name" value="BETA-GALACTOSIDASE"/>
    <property type="match status" value="1"/>
</dbReference>
<gene>
    <name evidence="6" type="ORF">PN838_08420</name>
</gene>
<accession>A0ABT5FB75</accession>
<reference evidence="6 7" key="1">
    <citation type="submission" date="2023-01" db="EMBL/GenBank/DDBJ databases">
        <title>Psychrosphaera sp. nov., isolated from marine algae.</title>
        <authorList>
            <person name="Bayburt H."/>
            <person name="Choi B.J."/>
            <person name="Kim J.M."/>
            <person name="Choi D.G."/>
            <person name="Jeon C.O."/>
        </authorList>
    </citation>
    <scope>NUCLEOTIDE SEQUENCE [LARGE SCALE GENOMIC DNA]</scope>
    <source>
        <strain evidence="6 7">G1-22</strain>
    </source>
</reference>
<evidence type="ECO:0000313" key="7">
    <source>
        <dbReference type="Proteomes" id="UP001528411"/>
    </source>
</evidence>
<keyword evidence="7" id="KW-1185">Reference proteome</keyword>
<feature type="domain" description="Beta galactosidase small chain/" evidence="5">
    <location>
        <begin position="120"/>
        <end position="340"/>
    </location>
</feature>
<dbReference type="InterPro" id="IPR036156">
    <property type="entry name" value="Beta-gal/glucu_dom_sf"/>
</dbReference>
<dbReference type="InterPro" id="IPR011013">
    <property type="entry name" value="Gal_mutarotase_sf_dom"/>
</dbReference>
<evidence type="ECO:0000256" key="4">
    <source>
        <dbReference type="ARBA" id="ARBA00023295"/>
    </source>
</evidence>
<proteinExistence type="predicted"/>
<name>A0ABT5FB75_9GAMM</name>
<dbReference type="Pfam" id="PF02929">
    <property type="entry name" value="Bgal_small_N"/>
    <property type="match status" value="1"/>
</dbReference>
<organism evidence="6 7">
    <name type="scientific">Psychrosphaera algicola</name>
    <dbReference type="NCBI Taxonomy" id="3023714"/>
    <lineage>
        <taxon>Bacteria</taxon>
        <taxon>Pseudomonadati</taxon>
        <taxon>Pseudomonadota</taxon>
        <taxon>Gammaproteobacteria</taxon>
        <taxon>Alteromonadales</taxon>
        <taxon>Pseudoalteromonadaceae</taxon>
        <taxon>Psychrosphaera</taxon>
    </lineage>
</organism>
<comment type="caution">
    <text evidence="6">The sequence shown here is derived from an EMBL/GenBank/DDBJ whole genome shotgun (WGS) entry which is preliminary data.</text>
</comment>
<dbReference type="EC" id="3.2.1.23" evidence="2"/>
<dbReference type="InterPro" id="IPR004199">
    <property type="entry name" value="B-gal_small/dom_5"/>
</dbReference>
<dbReference type="InterPro" id="IPR050347">
    <property type="entry name" value="Bact_Beta-galactosidase"/>
</dbReference>
<dbReference type="Gene3D" id="2.70.98.10">
    <property type="match status" value="1"/>
</dbReference>
<dbReference type="EMBL" id="JAQOMS010000002">
    <property type="protein sequence ID" value="MDC2888794.1"/>
    <property type="molecule type" value="Genomic_DNA"/>
</dbReference>
<evidence type="ECO:0000256" key="1">
    <source>
        <dbReference type="ARBA" id="ARBA00001412"/>
    </source>
</evidence>
<evidence type="ECO:0000259" key="5">
    <source>
        <dbReference type="SMART" id="SM01038"/>
    </source>
</evidence>